<reference evidence="3 4" key="1">
    <citation type="submission" date="2018-06" db="EMBL/GenBank/DDBJ databases">
        <title>Pedobacter endophyticus sp. nov., an endophytic bacterium isolated from a leaf of Triticum aestivum.</title>
        <authorList>
            <person name="Zhang L."/>
        </authorList>
    </citation>
    <scope>NUCLEOTIDE SEQUENCE [LARGE SCALE GENOMIC DNA]</scope>
    <source>
        <strain evidence="3 4">CM134L-2</strain>
    </source>
</reference>
<evidence type="ECO:0000256" key="1">
    <source>
        <dbReference type="SAM" id="Phobius"/>
    </source>
</evidence>
<dbReference type="InterPro" id="IPR014729">
    <property type="entry name" value="Rossmann-like_a/b/a_fold"/>
</dbReference>
<feature type="domain" description="DUF218" evidence="2">
    <location>
        <begin position="77"/>
        <end position="240"/>
    </location>
</feature>
<keyword evidence="1" id="KW-1133">Transmembrane helix</keyword>
<dbReference type="GO" id="GO:0005886">
    <property type="term" value="C:plasma membrane"/>
    <property type="evidence" value="ECO:0007669"/>
    <property type="project" value="TreeGrafter"/>
</dbReference>
<evidence type="ECO:0000259" key="2">
    <source>
        <dbReference type="Pfam" id="PF02698"/>
    </source>
</evidence>
<dbReference type="EMBL" id="SAYW01000002">
    <property type="protein sequence ID" value="RWU08317.1"/>
    <property type="molecule type" value="Genomic_DNA"/>
</dbReference>
<sequence>MAFFLSKFLLFLIRPLVWVMVIALYALFSKNKRRKRKSLIFAIVLLYFFSNKFILGQVAYWYEAKQPVLTHYDVGLLLGGFSSYNNETKALKAQFSGDRLTQTVRLYQEGKIDRILMSGGSGSFLEEGPPEALYTAEYLKALKIPDSAVIIEKDSRNTKENFKYAAEILKGLHKSDPKILVITSAWHIPRTKLLAEKQGFKNIDFYPTNSLKDNYSFEDYLMPQGGAILGWELLLKEWVGYVVTWIGLT</sequence>
<dbReference type="GO" id="GO:0043164">
    <property type="term" value="P:Gram-negative-bacterium-type cell wall biogenesis"/>
    <property type="evidence" value="ECO:0007669"/>
    <property type="project" value="TreeGrafter"/>
</dbReference>
<dbReference type="PANTHER" id="PTHR30336:SF4">
    <property type="entry name" value="ENVELOPE BIOGENESIS FACTOR ELYC"/>
    <property type="match status" value="1"/>
</dbReference>
<feature type="transmembrane region" description="Helical" evidence="1">
    <location>
        <begin position="39"/>
        <end position="62"/>
    </location>
</feature>
<dbReference type="InterPro" id="IPR003848">
    <property type="entry name" value="DUF218"/>
</dbReference>
<dbReference type="RefSeq" id="WP_113646841.1">
    <property type="nucleotide sequence ID" value="NZ_QMHN01000002.1"/>
</dbReference>
<dbReference type="OrthoDB" id="9782395at2"/>
<name>A0A3S3PHH7_9SPHI</name>
<dbReference type="Proteomes" id="UP000284120">
    <property type="component" value="Unassembled WGS sequence"/>
</dbReference>
<protein>
    <recommendedName>
        <fullName evidence="2">DUF218 domain-containing protein</fullName>
    </recommendedName>
</protein>
<dbReference type="AlphaFoldDB" id="A0A3S3PHH7"/>
<evidence type="ECO:0000313" key="4">
    <source>
        <dbReference type="Proteomes" id="UP000284120"/>
    </source>
</evidence>
<proteinExistence type="predicted"/>
<dbReference type="PANTHER" id="PTHR30336">
    <property type="entry name" value="INNER MEMBRANE PROTEIN, PROBABLE PERMEASE"/>
    <property type="match status" value="1"/>
</dbReference>
<keyword evidence="1" id="KW-0812">Transmembrane</keyword>
<dbReference type="Pfam" id="PF02698">
    <property type="entry name" value="DUF218"/>
    <property type="match status" value="1"/>
</dbReference>
<comment type="caution">
    <text evidence="3">The sequence shown here is derived from an EMBL/GenBank/DDBJ whole genome shotgun (WGS) entry which is preliminary data.</text>
</comment>
<dbReference type="GO" id="GO:0000270">
    <property type="term" value="P:peptidoglycan metabolic process"/>
    <property type="evidence" value="ECO:0007669"/>
    <property type="project" value="TreeGrafter"/>
</dbReference>
<accession>A0A3S3PHH7</accession>
<gene>
    <name evidence="3" type="ORF">DPV69_08035</name>
</gene>
<dbReference type="InterPro" id="IPR051599">
    <property type="entry name" value="Cell_Envelope_Assoc"/>
</dbReference>
<dbReference type="CDD" id="cd06259">
    <property type="entry name" value="YdcF-like"/>
    <property type="match status" value="1"/>
</dbReference>
<feature type="transmembrane region" description="Helical" evidence="1">
    <location>
        <begin position="6"/>
        <end position="27"/>
    </location>
</feature>
<evidence type="ECO:0000313" key="3">
    <source>
        <dbReference type="EMBL" id="RWU08317.1"/>
    </source>
</evidence>
<keyword evidence="1" id="KW-0472">Membrane</keyword>
<keyword evidence="4" id="KW-1185">Reference proteome</keyword>
<dbReference type="Gene3D" id="3.40.50.620">
    <property type="entry name" value="HUPs"/>
    <property type="match status" value="1"/>
</dbReference>
<organism evidence="3 4">
    <name type="scientific">Pedobacter chitinilyticus</name>
    <dbReference type="NCBI Taxonomy" id="2233776"/>
    <lineage>
        <taxon>Bacteria</taxon>
        <taxon>Pseudomonadati</taxon>
        <taxon>Bacteroidota</taxon>
        <taxon>Sphingobacteriia</taxon>
        <taxon>Sphingobacteriales</taxon>
        <taxon>Sphingobacteriaceae</taxon>
        <taxon>Pedobacter</taxon>
    </lineage>
</organism>